<proteinExistence type="predicted"/>
<name>A0AAP0NLX7_9MAGN</name>
<protein>
    <submittedName>
        <fullName evidence="1">Uncharacterized protein</fullName>
    </submittedName>
</protein>
<dbReference type="EMBL" id="JBBNAG010000008">
    <property type="protein sequence ID" value="KAK9111683.1"/>
    <property type="molecule type" value="Genomic_DNA"/>
</dbReference>
<evidence type="ECO:0000313" key="1">
    <source>
        <dbReference type="EMBL" id="KAK9111683.1"/>
    </source>
</evidence>
<reference evidence="1 2" key="1">
    <citation type="submission" date="2024-01" db="EMBL/GenBank/DDBJ databases">
        <title>Genome assemblies of Stephania.</title>
        <authorList>
            <person name="Yang L."/>
        </authorList>
    </citation>
    <scope>NUCLEOTIDE SEQUENCE [LARGE SCALE GENOMIC DNA]</scope>
    <source>
        <strain evidence="1">JXDWG</strain>
        <tissue evidence="1">Leaf</tissue>
    </source>
</reference>
<comment type="caution">
    <text evidence="1">The sequence shown here is derived from an EMBL/GenBank/DDBJ whole genome shotgun (WGS) entry which is preliminary data.</text>
</comment>
<accession>A0AAP0NLX7</accession>
<evidence type="ECO:0000313" key="2">
    <source>
        <dbReference type="Proteomes" id="UP001419268"/>
    </source>
</evidence>
<sequence length="63" mass="6622">MIDPSTQGGAECSQRLVEDVPASDERLLAADGGGLLAADDEGCLRRTAAAEAEACLRYTQRAR</sequence>
<gene>
    <name evidence="1" type="ORF">Scep_019202</name>
</gene>
<dbReference type="AlphaFoldDB" id="A0AAP0NLX7"/>
<organism evidence="1 2">
    <name type="scientific">Stephania cephalantha</name>
    <dbReference type="NCBI Taxonomy" id="152367"/>
    <lineage>
        <taxon>Eukaryota</taxon>
        <taxon>Viridiplantae</taxon>
        <taxon>Streptophyta</taxon>
        <taxon>Embryophyta</taxon>
        <taxon>Tracheophyta</taxon>
        <taxon>Spermatophyta</taxon>
        <taxon>Magnoliopsida</taxon>
        <taxon>Ranunculales</taxon>
        <taxon>Menispermaceae</taxon>
        <taxon>Menispermoideae</taxon>
        <taxon>Cissampelideae</taxon>
        <taxon>Stephania</taxon>
    </lineage>
</organism>
<keyword evidence="2" id="KW-1185">Reference proteome</keyword>
<dbReference type="Proteomes" id="UP001419268">
    <property type="component" value="Unassembled WGS sequence"/>
</dbReference>